<dbReference type="GO" id="GO:0006914">
    <property type="term" value="P:autophagy"/>
    <property type="evidence" value="ECO:0007669"/>
    <property type="project" value="InterPro"/>
</dbReference>
<dbReference type="InterPro" id="IPR036322">
    <property type="entry name" value="WD40_repeat_dom_sf"/>
</dbReference>
<keyword evidence="4" id="KW-1185">Reference proteome</keyword>
<dbReference type="InParanoid" id="A0A151Z9T9"/>
<feature type="compositionally biased region" description="Polar residues" evidence="1">
    <location>
        <begin position="867"/>
        <end position="881"/>
    </location>
</feature>
<dbReference type="OrthoDB" id="25778at2759"/>
<feature type="region of interest" description="Disordered" evidence="1">
    <location>
        <begin position="839"/>
        <end position="982"/>
    </location>
</feature>
<dbReference type="InterPro" id="IPR045142">
    <property type="entry name" value="BCAS3-like"/>
</dbReference>
<dbReference type="InterPro" id="IPR048382">
    <property type="entry name" value="BCAS3_WD40"/>
</dbReference>
<dbReference type="AlphaFoldDB" id="A0A151Z9T9"/>
<dbReference type="Gene3D" id="2.130.10.10">
    <property type="entry name" value="YVTN repeat-like/Quinoprotein amine dehydrogenase"/>
    <property type="match status" value="1"/>
</dbReference>
<organism evidence="3 4">
    <name type="scientific">Tieghemostelium lacteum</name>
    <name type="common">Slime mold</name>
    <name type="synonym">Dictyostelium lacteum</name>
    <dbReference type="NCBI Taxonomy" id="361077"/>
    <lineage>
        <taxon>Eukaryota</taxon>
        <taxon>Amoebozoa</taxon>
        <taxon>Evosea</taxon>
        <taxon>Eumycetozoa</taxon>
        <taxon>Dictyostelia</taxon>
        <taxon>Dictyosteliales</taxon>
        <taxon>Raperosteliaceae</taxon>
        <taxon>Tieghemostelium</taxon>
    </lineage>
</organism>
<dbReference type="SUPFAM" id="SSF50978">
    <property type="entry name" value="WD40 repeat-like"/>
    <property type="match status" value="1"/>
</dbReference>
<dbReference type="FunCoup" id="A0A151Z9T9">
    <property type="interactions" value="109"/>
</dbReference>
<reference evidence="3 4" key="1">
    <citation type="submission" date="2015-12" db="EMBL/GenBank/DDBJ databases">
        <title>Dictyostelia acquired genes for synthesis and detection of signals that induce cell-type specialization by lateral gene transfer from prokaryotes.</title>
        <authorList>
            <person name="Gloeckner G."/>
            <person name="Schaap P."/>
        </authorList>
    </citation>
    <scope>NUCLEOTIDE SEQUENCE [LARGE SCALE GENOMIC DNA]</scope>
    <source>
        <strain evidence="3 4">TK</strain>
    </source>
</reference>
<name>A0A151Z9T9_TIELA</name>
<dbReference type="OMA" id="WLYNVEI"/>
<dbReference type="InterPro" id="IPR015943">
    <property type="entry name" value="WD40/YVTN_repeat-like_dom_sf"/>
</dbReference>
<feature type="compositionally biased region" description="Low complexity" evidence="1">
    <location>
        <begin position="945"/>
        <end position="970"/>
    </location>
</feature>
<dbReference type="EMBL" id="LODT01000037">
    <property type="protein sequence ID" value="KYQ90722.1"/>
    <property type="molecule type" value="Genomic_DNA"/>
</dbReference>
<evidence type="ECO:0000313" key="3">
    <source>
        <dbReference type="EMBL" id="KYQ90722.1"/>
    </source>
</evidence>
<feature type="compositionally biased region" description="Low complexity" evidence="1">
    <location>
        <begin position="882"/>
        <end position="928"/>
    </location>
</feature>
<evidence type="ECO:0000256" key="1">
    <source>
        <dbReference type="SAM" id="MobiDB-lite"/>
    </source>
</evidence>
<evidence type="ECO:0000259" key="2">
    <source>
        <dbReference type="Pfam" id="PF21034"/>
    </source>
</evidence>
<proteinExistence type="predicted"/>
<evidence type="ECO:0000313" key="4">
    <source>
        <dbReference type="Proteomes" id="UP000076078"/>
    </source>
</evidence>
<dbReference type="PANTHER" id="PTHR13268">
    <property type="entry name" value="BREAST CARCINOMA AMPLIFIED SEQUENCE 3"/>
    <property type="match status" value="1"/>
</dbReference>
<comment type="caution">
    <text evidence="3">The sequence shown here is derived from an EMBL/GenBank/DDBJ whole genome shotgun (WGS) entry which is preliminary data.</text>
</comment>
<dbReference type="GO" id="GO:0042594">
    <property type="term" value="P:response to starvation"/>
    <property type="evidence" value="ECO:0007669"/>
    <property type="project" value="TreeGrafter"/>
</dbReference>
<dbReference type="PANTHER" id="PTHR13268:SF0">
    <property type="entry name" value="BCAS3 MICROTUBULE ASSOCIATED CELL MIGRATION FACTOR"/>
    <property type="match status" value="1"/>
</dbReference>
<dbReference type="GO" id="GO:0005737">
    <property type="term" value="C:cytoplasm"/>
    <property type="evidence" value="ECO:0007669"/>
    <property type="project" value="TreeGrafter"/>
</dbReference>
<feature type="domain" description="BCAS3 WD40" evidence="2">
    <location>
        <begin position="95"/>
        <end position="494"/>
    </location>
</feature>
<gene>
    <name evidence="3" type="ORF">DLAC_09359</name>
</gene>
<sequence length="982" mass="108493">MMNLNVNSNNITGSSPQQQIQTPIISTSYGGMNAEEKSSYLNQSVISGYIKGISSYIPTSIKSSLKKQISNSPVLDGNDKDTLVGTFFDECEIQYEKHKLLINCYNNGFQVWDLNHVEGVKEILSIRETGLIKFCKVLANPLEQDDPSSNFYGKRPLLAVVSGEDTKHVSKNMVRIFSLQTTELVNIYKFRTPIYNVLSNRQLVLVCLKERIVGFNPLTMSKEISLPCYPSLNTFGVVALGSRWIAFVDYETSHQGAYTVPSSSSGYPPNQQMKYQNQTSYDAAVDVATDLAKETLQKLYYFGDMSRKKVSSYLYSNGTEGGQGGGSGSLDSHDHLSISPSNNSALSSFVQMQTPEVGGVIVVYDFIKQKPVTVIKPPHSQPISYLSFDQSGTLLFSTSTEGTKVNIYRIIPFTNSLVISSPNTFGSSNVGNSHGDSTFRQIYVLKRGITNASVQGISVNETSKWVSLTTSRGTTHIFAINPLGGEVDIHTHITKSPSSKSIHHPVDYYSSSVRNLIPNLLTLNAMDRIKLGNEQSQEDSTGKMVNVSQFSTAGNACFIESDQPNVEKLFVVSPTGQLILFEIRPQKPPPNQDQINENALCLSMSAVSEWDVCRKTRHPEYKAMNTPFTNENLHRVSNYNQLKQLDDDARWLYNVEIVTHSQDIKAVWGIPQFSFRSISSFDPNQSSQTKSFFDIDYPDGEPIKLEKKKSIVSPRPSDQVNGINGGIMDHHHIPSQKNNSNSLDINSHNSGIGAFTNINNDDEDDMEMILKINEAMETSITQMKPMSQTFEDYKPQMGNNVKLSPPNISKINEFSRMNDHLPIPQQPSQQQNSGIEDSVFMKPSLSNNNEKYKKQQQQPPIPTTPTSLLANNDDSQYFNYPSLSSIQSSSPTTVNTNNSTATTTTTTTNSSNSIPIPIPTKKLPPITKASSNIMPDLDDFGTNFSPPSNASNSSTSSSSSSPRLPFSSPPKQAANSGKGKRK</sequence>
<protein>
    <recommendedName>
        <fullName evidence="2">BCAS3 WD40 domain-containing protein</fullName>
    </recommendedName>
</protein>
<dbReference type="Proteomes" id="UP000076078">
    <property type="component" value="Unassembled WGS sequence"/>
</dbReference>
<dbReference type="Pfam" id="PF21034">
    <property type="entry name" value="BCAS3_WD40"/>
    <property type="match status" value="1"/>
</dbReference>
<accession>A0A151Z9T9</accession>